<evidence type="ECO:0000313" key="1">
    <source>
        <dbReference type="EMBL" id="KAK6498213.1"/>
    </source>
</evidence>
<organism evidence="1 2">
    <name type="scientific">Arthrobotrys conoides</name>
    <dbReference type="NCBI Taxonomy" id="74498"/>
    <lineage>
        <taxon>Eukaryota</taxon>
        <taxon>Fungi</taxon>
        <taxon>Dikarya</taxon>
        <taxon>Ascomycota</taxon>
        <taxon>Pezizomycotina</taxon>
        <taxon>Orbiliomycetes</taxon>
        <taxon>Orbiliales</taxon>
        <taxon>Orbiliaceae</taxon>
        <taxon>Arthrobotrys</taxon>
    </lineage>
</organism>
<name>A0AAN8N0Q6_9PEZI</name>
<sequence length="150" mass="17448">MCFVSHKYQSCSHNQILLLSLEPTTSPPRAAATAPTAVATTCPCPTLHSRRILKELCPHCRLYHTDAGFYRRKWERAIGEMEGEYWRIIRWIKGIRFEEDKEYAGMEGITDYTLTLCGPRIRLEEKDLEELYRAENGPLIEWEERDGSLI</sequence>
<proteinExistence type="predicted"/>
<dbReference type="AlphaFoldDB" id="A0AAN8N0Q6"/>
<reference evidence="1 2" key="1">
    <citation type="submission" date="2019-10" db="EMBL/GenBank/DDBJ databases">
        <authorList>
            <person name="Palmer J.M."/>
        </authorList>
    </citation>
    <scope>NUCLEOTIDE SEQUENCE [LARGE SCALE GENOMIC DNA]</scope>
    <source>
        <strain evidence="1 2">TWF506</strain>
    </source>
</reference>
<keyword evidence="2" id="KW-1185">Reference proteome</keyword>
<dbReference type="Proteomes" id="UP001307849">
    <property type="component" value="Unassembled WGS sequence"/>
</dbReference>
<dbReference type="EMBL" id="JAVHJM010000014">
    <property type="protein sequence ID" value="KAK6498213.1"/>
    <property type="molecule type" value="Genomic_DNA"/>
</dbReference>
<protein>
    <submittedName>
        <fullName evidence="1">Uncharacterized protein</fullName>
    </submittedName>
</protein>
<gene>
    <name evidence="1" type="ORF">TWF506_004453</name>
</gene>
<evidence type="ECO:0000313" key="2">
    <source>
        <dbReference type="Proteomes" id="UP001307849"/>
    </source>
</evidence>
<accession>A0AAN8N0Q6</accession>
<comment type="caution">
    <text evidence="1">The sequence shown here is derived from an EMBL/GenBank/DDBJ whole genome shotgun (WGS) entry which is preliminary data.</text>
</comment>